<feature type="chain" id="PRO_5012674313" evidence="1">
    <location>
        <begin position="21"/>
        <end position="833"/>
    </location>
</feature>
<dbReference type="EMBL" id="CP023777">
    <property type="protein sequence ID" value="ATL48593.1"/>
    <property type="molecule type" value="Genomic_DNA"/>
</dbReference>
<dbReference type="SUPFAM" id="SSF102588">
    <property type="entry name" value="LmbE-like"/>
    <property type="match status" value="1"/>
</dbReference>
<proteinExistence type="predicted"/>
<dbReference type="PANTHER" id="PTHR12993">
    <property type="entry name" value="N-ACETYLGLUCOSAMINYL-PHOSPHATIDYLINOSITOL DE-N-ACETYLASE-RELATED"/>
    <property type="match status" value="1"/>
</dbReference>
<dbReference type="PANTHER" id="PTHR12993:SF26">
    <property type="entry name" value="1D-MYO-INOSITOL 2-ACETAMIDO-2-DEOXY-ALPHA-D-GLUCOPYRANOSIDE DEACETYLASE"/>
    <property type="match status" value="1"/>
</dbReference>
<dbReference type="Gene3D" id="3.40.50.880">
    <property type="match status" value="1"/>
</dbReference>
<evidence type="ECO:0000313" key="2">
    <source>
        <dbReference type="EMBL" id="ATL48593.1"/>
    </source>
</evidence>
<dbReference type="InterPro" id="IPR024078">
    <property type="entry name" value="LmbE-like_dom_sf"/>
</dbReference>
<keyword evidence="3" id="KW-1185">Reference proteome</keyword>
<dbReference type="GO" id="GO:0016811">
    <property type="term" value="F:hydrolase activity, acting on carbon-nitrogen (but not peptide) bonds, in linear amides"/>
    <property type="evidence" value="ECO:0007669"/>
    <property type="project" value="TreeGrafter"/>
</dbReference>
<feature type="signal peptide" evidence="1">
    <location>
        <begin position="1"/>
        <end position="20"/>
    </location>
</feature>
<dbReference type="Pfam" id="PF02585">
    <property type="entry name" value="PIG-L"/>
    <property type="match status" value="1"/>
</dbReference>
<gene>
    <name evidence="2" type="ORF">COR50_16270</name>
</gene>
<keyword evidence="1" id="KW-0732">Signal</keyword>
<dbReference type="AlphaFoldDB" id="A0A291QXK0"/>
<protein>
    <submittedName>
        <fullName evidence="2">LmbE family protein</fullName>
    </submittedName>
</protein>
<organism evidence="2 3">
    <name type="scientific">Chitinophaga caeni</name>
    <dbReference type="NCBI Taxonomy" id="2029983"/>
    <lineage>
        <taxon>Bacteria</taxon>
        <taxon>Pseudomonadati</taxon>
        <taxon>Bacteroidota</taxon>
        <taxon>Chitinophagia</taxon>
        <taxon>Chitinophagales</taxon>
        <taxon>Chitinophagaceae</taxon>
        <taxon>Chitinophaga</taxon>
    </lineage>
</organism>
<evidence type="ECO:0000313" key="3">
    <source>
        <dbReference type="Proteomes" id="UP000220133"/>
    </source>
</evidence>
<dbReference type="InterPro" id="IPR003737">
    <property type="entry name" value="GlcNAc_PI_deacetylase-related"/>
</dbReference>
<dbReference type="Gene3D" id="3.40.50.10320">
    <property type="entry name" value="LmbE-like"/>
    <property type="match status" value="1"/>
</dbReference>
<dbReference type="Proteomes" id="UP000220133">
    <property type="component" value="Chromosome"/>
</dbReference>
<dbReference type="InterPro" id="IPR029062">
    <property type="entry name" value="Class_I_gatase-like"/>
</dbReference>
<sequence>MIRKTIFTVMVLLTCFTSFSFGQATPATNSADILLRLKKLKTLGNVLYFAAHPDDENTRLIAYLSKENLYRTGYLSLTRGDGGQNLIGNEQAELLGAIRTQELLAARRIDGGEQFFTRANDFGFCKNPEEAFRIWNKEQVLADAVWVIRNFKPDVIICRFPADSRAGHGHHTASAMIAAEAFEAAANPKMFPGQLKYVGTWQAKRLLWNTFNFGGNNTIKPDQFKLNVGAYNYLLGKGYGEIAAESRSQHKSQGFGVAATRGASYEYFATIKGDQPKESLMDGIVTDMSQSRDGSSIGKQVQSIIDNYNAQDPAASIPALIAVKKALQQLDNRVAWKTQKLKAMDEIIMACAGVWMEAYSNQPMYSPGQTLDGKIDIINRGNASVTLKSIGWDSKDSSLNMLLPTNEYISFNKNYSIPNNAQFTNPYWLNAEHPVGMYVVNRQELIGKPWNDPALTAHYHLEIAGESFDIVRPVSYKYTDPVKGEVYEPLIFAPPVVANIADPVYIFTGKAPQKIPVKLKATAAAVKGTVTLHVPKGYSIQQATQSFNIGLKNGEQDVYFDVISTGVGSNNTGEFTLTINVDHQEFDRSLTIINYDHIPKITLFPLAQGKLVTVNLKHDGNKIGYIPGAGDKVAESLRQVGYQVDILSDADIMSGNLQQYDAIITGVRAYNTQGRMPIWQPKLMDFVKGGGTLLVQYNVNSRLKMNELGPYPFQITRDRVTDEKAPVTLQDATNLAFNYPNKITPSDFDGWIQERGLYFTGNADPKYAKLFTMSDPDENDLDGATIVTNYGKGKYVYTSLSFFRQLPAGVPGAYRLFVNLISKLPGKNIANGQ</sequence>
<dbReference type="RefSeq" id="WP_098194966.1">
    <property type="nucleotide sequence ID" value="NZ_CP023777.1"/>
</dbReference>
<reference evidence="2 3" key="1">
    <citation type="submission" date="2017-10" db="EMBL/GenBank/DDBJ databases">
        <title>Paenichitinophaga pekingensis gen. nov., sp. nov., isolated from activated sludge.</title>
        <authorList>
            <person name="Jin D."/>
            <person name="Kong X."/>
            <person name="Deng Y."/>
            <person name="Bai Z."/>
        </authorList>
    </citation>
    <scope>NUCLEOTIDE SEQUENCE [LARGE SCALE GENOMIC DNA]</scope>
    <source>
        <strain evidence="2 3">13</strain>
    </source>
</reference>
<accession>A0A291QXK0</accession>
<name>A0A291QXK0_9BACT</name>
<evidence type="ECO:0000256" key="1">
    <source>
        <dbReference type="SAM" id="SignalP"/>
    </source>
</evidence>
<dbReference type="OrthoDB" id="9759749at2"/>
<dbReference type="SUPFAM" id="SSF52317">
    <property type="entry name" value="Class I glutamine amidotransferase-like"/>
    <property type="match status" value="1"/>
</dbReference>
<dbReference type="KEGG" id="cbae:COR50_16270"/>